<protein>
    <submittedName>
        <fullName evidence="3">Lipoprotein</fullName>
    </submittedName>
</protein>
<feature type="signal peptide" evidence="1">
    <location>
        <begin position="1"/>
        <end position="19"/>
    </location>
</feature>
<dbReference type="InterPro" id="IPR012347">
    <property type="entry name" value="Ferritin-like"/>
</dbReference>
<gene>
    <name evidence="3" type="ORF">Aph01nite_41110</name>
</gene>
<proteinExistence type="predicted"/>
<dbReference type="RefSeq" id="WP_204042500.1">
    <property type="nucleotide sequence ID" value="NZ_BOOA01000032.1"/>
</dbReference>
<dbReference type="Gene3D" id="1.20.1260.10">
    <property type="match status" value="1"/>
</dbReference>
<accession>A0A919UL63</accession>
<evidence type="ECO:0000259" key="2">
    <source>
        <dbReference type="Pfam" id="PF03713"/>
    </source>
</evidence>
<sequence length="212" mass="23105">MHAQSSIALRLTSATTAAAGALVLLTACVGGGDTASSGYVPTPANNTWSPTPTPSSPATASINDADVLFVQMMIPHHQQAVEMAQLAQSRATDPEIKELADEIEETQEAEIETLRDWLKDWGKPLPTGDMERMPGMPGMMSDEKMRALREAKGTDFDKQFTEMMIAHHKGAIQMAETEQAKGRNPDVKRFAMSVASSQQAQILQLQRILERL</sequence>
<dbReference type="PANTHER" id="PTHR36933:SF1">
    <property type="entry name" value="SLL0788 PROTEIN"/>
    <property type="match status" value="1"/>
</dbReference>
<evidence type="ECO:0000313" key="4">
    <source>
        <dbReference type="Proteomes" id="UP000640052"/>
    </source>
</evidence>
<keyword evidence="3" id="KW-0449">Lipoprotein</keyword>
<dbReference type="Proteomes" id="UP000640052">
    <property type="component" value="Unassembled WGS sequence"/>
</dbReference>
<dbReference type="PANTHER" id="PTHR36933">
    <property type="entry name" value="SLL0788 PROTEIN"/>
    <property type="match status" value="1"/>
</dbReference>
<feature type="chain" id="PRO_5039547177" evidence="1">
    <location>
        <begin position="20"/>
        <end position="212"/>
    </location>
</feature>
<name>A0A919UL63_9ACTN</name>
<dbReference type="AlphaFoldDB" id="A0A919UL63"/>
<evidence type="ECO:0000313" key="3">
    <source>
        <dbReference type="EMBL" id="GIH25801.1"/>
    </source>
</evidence>
<keyword evidence="4" id="KW-1185">Reference proteome</keyword>
<feature type="domain" description="DUF305" evidence="2">
    <location>
        <begin position="66"/>
        <end position="209"/>
    </location>
</feature>
<keyword evidence="1" id="KW-0732">Signal</keyword>
<dbReference type="EMBL" id="BOOA01000032">
    <property type="protein sequence ID" value="GIH25801.1"/>
    <property type="molecule type" value="Genomic_DNA"/>
</dbReference>
<comment type="caution">
    <text evidence="3">The sequence shown here is derived from an EMBL/GenBank/DDBJ whole genome shotgun (WGS) entry which is preliminary data.</text>
</comment>
<evidence type="ECO:0000256" key="1">
    <source>
        <dbReference type="SAM" id="SignalP"/>
    </source>
</evidence>
<organism evidence="3 4">
    <name type="scientific">Acrocarpospora phusangensis</name>
    <dbReference type="NCBI Taxonomy" id="1070424"/>
    <lineage>
        <taxon>Bacteria</taxon>
        <taxon>Bacillati</taxon>
        <taxon>Actinomycetota</taxon>
        <taxon>Actinomycetes</taxon>
        <taxon>Streptosporangiales</taxon>
        <taxon>Streptosporangiaceae</taxon>
        <taxon>Acrocarpospora</taxon>
    </lineage>
</organism>
<dbReference type="InterPro" id="IPR005183">
    <property type="entry name" value="DUF305_CopM-like"/>
</dbReference>
<reference evidence="3" key="1">
    <citation type="submission" date="2021-01" db="EMBL/GenBank/DDBJ databases">
        <title>Whole genome shotgun sequence of Acrocarpospora phusangensis NBRC 108782.</title>
        <authorList>
            <person name="Komaki H."/>
            <person name="Tamura T."/>
        </authorList>
    </citation>
    <scope>NUCLEOTIDE SEQUENCE</scope>
    <source>
        <strain evidence="3">NBRC 108782</strain>
    </source>
</reference>
<dbReference type="Pfam" id="PF03713">
    <property type="entry name" value="DUF305"/>
    <property type="match status" value="1"/>
</dbReference>